<dbReference type="PANTHER" id="PTHR48062">
    <property type="entry name" value="RECEPTOR-LIKE PROTEIN 14"/>
    <property type="match status" value="1"/>
</dbReference>
<dbReference type="PANTHER" id="PTHR48062:SF52">
    <property type="entry name" value="RECEPTOR-LIKE PROTEIN 8-RELATED"/>
    <property type="match status" value="1"/>
</dbReference>
<dbReference type="SUPFAM" id="SSF52058">
    <property type="entry name" value="L domain-like"/>
    <property type="match status" value="1"/>
</dbReference>
<evidence type="ECO:0000313" key="12">
    <source>
        <dbReference type="EMBL" id="ORY81081.1"/>
    </source>
</evidence>
<comment type="similarity">
    <text evidence="2">Belongs to the RLP family.</text>
</comment>
<dbReference type="GO" id="GO:0012505">
    <property type="term" value="C:endomembrane system"/>
    <property type="evidence" value="ECO:0007669"/>
    <property type="project" value="UniProtKB-SubCell"/>
</dbReference>
<evidence type="ECO:0000313" key="13">
    <source>
        <dbReference type="Proteomes" id="UP000193920"/>
    </source>
</evidence>
<dbReference type="InterPro" id="IPR032675">
    <property type="entry name" value="LRR_dom_sf"/>
</dbReference>
<dbReference type="OrthoDB" id="1394818at2759"/>
<keyword evidence="13" id="KW-1185">Reference proteome</keyword>
<dbReference type="PROSITE" id="PS51450">
    <property type="entry name" value="LRR"/>
    <property type="match status" value="1"/>
</dbReference>
<comment type="subcellular location">
    <subcellularLocation>
        <location evidence="1">Cell membrane</location>
    </subcellularLocation>
    <subcellularLocation>
        <location evidence="10">Endomembrane system</location>
        <topology evidence="10">Single-pass membrane protein</topology>
    </subcellularLocation>
</comment>
<keyword evidence="4" id="KW-0433">Leucine-rich repeat</keyword>
<keyword evidence="7" id="KW-0677">Repeat</keyword>
<feature type="transmembrane region" description="Helical" evidence="11">
    <location>
        <begin position="145"/>
        <end position="164"/>
    </location>
</feature>
<keyword evidence="5 11" id="KW-0812">Transmembrane</keyword>
<keyword evidence="6" id="KW-0732">Signal</keyword>
<keyword evidence="9 11" id="KW-0472">Membrane</keyword>
<proteinExistence type="inferred from homology"/>
<evidence type="ECO:0000256" key="5">
    <source>
        <dbReference type="ARBA" id="ARBA00022692"/>
    </source>
</evidence>
<dbReference type="InterPro" id="IPR051502">
    <property type="entry name" value="RLP_Defense_Trigger"/>
</dbReference>
<evidence type="ECO:0000256" key="6">
    <source>
        <dbReference type="ARBA" id="ARBA00022729"/>
    </source>
</evidence>
<dbReference type="AlphaFoldDB" id="A0A1Y2FB14"/>
<evidence type="ECO:0000256" key="7">
    <source>
        <dbReference type="ARBA" id="ARBA00022737"/>
    </source>
</evidence>
<dbReference type="Pfam" id="PF00560">
    <property type="entry name" value="LRR_1"/>
    <property type="match status" value="1"/>
</dbReference>
<evidence type="ECO:0000256" key="9">
    <source>
        <dbReference type="ARBA" id="ARBA00023136"/>
    </source>
</evidence>
<organism evidence="12 13">
    <name type="scientific">Neocallimastix californiae</name>
    <dbReference type="NCBI Taxonomy" id="1754190"/>
    <lineage>
        <taxon>Eukaryota</taxon>
        <taxon>Fungi</taxon>
        <taxon>Fungi incertae sedis</taxon>
        <taxon>Chytridiomycota</taxon>
        <taxon>Chytridiomycota incertae sedis</taxon>
        <taxon>Neocallimastigomycetes</taxon>
        <taxon>Neocallimastigales</taxon>
        <taxon>Neocallimastigaceae</taxon>
        <taxon>Neocallimastix</taxon>
    </lineage>
</organism>
<keyword evidence="8 11" id="KW-1133">Transmembrane helix</keyword>
<reference evidence="12 13" key="1">
    <citation type="submission" date="2016-08" db="EMBL/GenBank/DDBJ databases">
        <title>A Parts List for Fungal Cellulosomes Revealed by Comparative Genomics.</title>
        <authorList>
            <consortium name="DOE Joint Genome Institute"/>
            <person name="Haitjema C.H."/>
            <person name="Gilmore S.P."/>
            <person name="Henske J.K."/>
            <person name="Solomon K.V."/>
            <person name="De Groot R."/>
            <person name="Kuo A."/>
            <person name="Mondo S.J."/>
            <person name="Salamov A.A."/>
            <person name="Labutti K."/>
            <person name="Zhao Z."/>
            <person name="Chiniquy J."/>
            <person name="Barry K."/>
            <person name="Brewer H.M."/>
            <person name="Purvine S.O."/>
            <person name="Wright A.T."/>
            <person name="Boxma B."/>
            <person name="Van Alen T."/>
            <person name="Hackstein J.H."/>
            <person name="Baker S.E."/>
            <person name="Grigoriev I.V."/>
            <person name="O'Malley M.A."/>
        </authorList>
    </citation>
    <scope>NUCLEOTIDE SEQUENCE [LARGE SCALE GENOMIC DNA]</scope>
    <source>
        <strain evidence="12 13">G1</strain>
    </source>
</reference>
<evidence type="ECO:0000256" key="4">
    <source>
        <dbReference type="ARBA" id="ARBA00022614"/>
    </source>
</evidence>
<evidence type="ECO:0000256" key="2">
    <source>
        <dbReference type="ARBA" id="ARBA00009592"/>
    </source>
</evidence>
<dbReference type="InterPro" id="IPR001611">
    <property type="entry name" value="Leu-rich_rpt"/>
</dbReference>
<evidence type="ECO:0000256" key="10">
    <source>
        <dbReference type="ARBA" id="ARBA00037847"/>
    </source>
</evidence>
<dbReference type="STRING" id="1754190.A0A1Y2FB14"/>
<dbReference type="EMBL" id="MCOG01000011">
    <property type="protein sequence ID" value="ORY81081.1"/>
    <property type="molecule type" value="Genomic_DNA"/>
</dbReference>
<evidence type="ECO:0000256" key="11">
    <source>
        <dbReference type="SAM" id="Phobius"/>
    </source>
</evidence>
<name>A0A1Y2FB14_9FUNG</name>
<dbReference type="GO" id="GO:0005886">
    <property type="term" value="C:plasma membrane"/>
    <property type="evidence" value="ECO:0007669"/>
    <property type="project" value="UniProtKB-SubCell"/>
</dbReference>
<sequence length="192" mass="22485">MSNVNCEIINKEPRMTELDLSNKDIGEIPSNIINLNELKKLNLKGNNLNGEIPTYLSKLTHLEEINLSNNKFYGQIPKSFLDIKNLTVLDISGNRLFGIIPSEFCNMKKLKDIKYHDNMNGIYPSSCIKRKFGYSYNNIVRYTRWIVFFGMIALIIFFAIMNLIKRQNQIKIRFKRLSQRVVKENEIEMTKQ</sequence>
<dbReference type="Gene3D" id="3.80.10.10">
    <property type="entry name" value="Ribonuclease Inhibitor"/>
    <property type="match status" value="1"/>
</dbReference>
<dbReference type="Proteomes" id="UP000193920">
    <property type="component" value="Unassembled WGS sequence"/>
</dbReference>
<accession>A0A1Y2FB14</accession>
<evidence type="ECO:0000256" key="8">
    <source>
        <dbReference type="ARBA" id="ARBA00022989"/>
    </source>
</evidence>
<keyword evidence="3" id="KW-1003">Cell membrane</keyword>
<gene>
    <name evidence="12" type="ORF">LY90DRAFT_697731</name>
</gene>
<comment type="caution">
    <text evidence="12">The sequence shown here is derived from an EMBL/GenBank/DDBJ whole genome shotgun (WGS) entry which is preliminary data.</text>
</comment>
<evidence type="ECO:0000256" key="3">
    <source>
        <dbReference type="ARBA" id="ARBA00022475"/>
    </source>
</evidence>
<evidence type="ECO:0000256" key="1">
    <source>
        <dbReference type="ARBA" id="ARBA00004236"/>
    </source>
</evidence>
<protein>
    <submittedName>
        <fullName evidence="12">L domain-like protein</fullName>
    </submittedName>
</protein>
<dbReference type="FunFam" id="3.80.10.10:FF:000299">
    <property type="entry name" value="Piriformospora indica-insensitive protein 2"/>
    <property type="match status" value="1"/>
</dbReference>
<dbReference type="Pfam" id="PF13855">
    <property type="entry name" value="LRR_8"/>
    <property type="match status" value="1"/>
</dbReference>